<proteinExistence type="predicted"/>
<dbReference type="InterPro" id="IPR010427">
    <property type="entry name" value="DUF1023"/>
</dbReference>
<dbReference type="RefSeq" id="WP_184831199.1">
    <property type="nucleotide sequence ID" value="NZ_JACHMN010000001.1"/>
</dbReference>
<accession>A0A841BCZ4</accession>
<name>A0A841BCZ4_9ACTN</name>
<dbReference type="Pfam" id="PF06259">
    <property type="entry name" value="Abhydrolase_8"/>
    <property type="match status" value="1"/>
</dbReference>
<dbReference type="AlphaFoldDB" id="A0A841BCZ4"/>
<evidence type="ECO:0000313" key="2">
    <source>
        <dbReference type="EMBL" id="MBB5866977.1"/>
    </source>
</evidence>
<comment type="caution">
    <text evidence="2">The sequence shown here is derived from an EMBL/GenBank/DDBJ whole genome shotgun (WGS) entry which is preliminary data.</text>
</comment>
<sequence>MSGYLGADPDRLDALGQSLLAQAGSIDELRAGLGGQLYGTDWTGADAEETRADWETSHAPALGAAVDLLRAMSQALLHHAVQQRGASAADGASSGGVPAQRIPVSQIPHTGADPAAVRDWWAGLTQRQREDLMHHQPQRIGALDGIPAADRDTANRVLLEQLLRKDPHNPGLDALHDRLAGKHDPRAYLLGLAANGDGRAIVAINNPDESANVITYVPGTGADLSKIDGDLVRADRMAADANQLDPTRQTSAVLWLGYDAPDSIVPDAMNPGYAENAAGGLSRFQDGLRITHEGEPSHNSIIGHSYGSTTVGIAGRDQGLAVDDMIFVGSPGVGVDNAGDLGISSDHVWSTTAANDPIQYAVVPHPLAPIPSVIVNEARGELIHGLNPSRDEFGAHVFTSDPGTPLITTKHVSVQVPLLPVPPNPVWSGPTVEVGTDVPVGVDPHAHSEYWDSRNESRSNIARIATGNYDEVR</sequence>
<dbReference type="EMBL" id="JACHMN010000001">
    <property type="protein sequence ID" value="MBB5866977.1"/>
    <property type="molecule type" value="Genomic_DNA"/>
</dbReference>
<evidence type="ECO:0000259" key="1">
    <source>
        <dbReference type="Pfam" id="PF06259"/>
    </source>
</evidence>
<evidence type="ECO:0000313" key="3">
    <source>
        <dbReference type="Proteomes" id="UP000587527"/>
    </source>
</evidence>
<dbReference type="Proteomes" id="UP000587527">
    <property type="component" value="Unassembled WGS sequence"/>
</dbReference>
<feature type="domain" description="DUF1023" evidence="1">
    <location>
        <begin position="195"/>
        <end position="361"/>
    </location>
</feature>
<protein>
    <recommendedName>
        <fullName evidence="1">DUF1023 domain-containing protein</fullName>
    </recommendedName>
</protein>
<reference evidence="2 3" key="1">
    <citation type="submission" date="2020-08" db="EMBL/GenBank/DDBJ databases">
        <title>Sequencing the genomes of 1000 actinobacteria strains.</title>
        <authorList>
            <person name="Klenk H.-P."/>
        </authorList>
    </citation>
    <scope>NUCLEOTIDE SEQUENCE [LARGE SCALE GENOMIC DNA]</scope>
    <source>
        <strain evidence="2 3">DSM 45362</strain>
    </source>
</reference>
<gene>
    <name evidence="2" type="ORF">F4553_000356</name>
</gene>
<keyword evidence="3" id="KW-1185">Reference proteome</keyword>
<organism evidence="2 3">
    <name type="scientific">Allocatelliglobosispora scoriae</name>
    <dbReference type="NCBI Taxonomy" id="643052"/>
    <lineage>
        <taxon>Bacteria</taxon>
        <taxon>Bacillati</taxon>
        <taxon>Actinomycetota</taxon>
        <taxon>Actinomycetes</taxon>
        <taxon>Micromonosporales</taxon>
        <taxon>Micromonosporaceae</taxon>
        <taxon>Allocatelliglobosispora</taxon>
    </lineage>
</organism>